<dbReference type="RefSeq" id="WP_198554277.1">
    <property type="nucleotide sequence ID" value="NZ_FOKC01000007.1"/>
</dbReference>
<dbReference type="GO" id="GO:0016289">
    <property type="term" value="F:acyl-CoA hydrolase activity"/>
    <property type="evidence" value="ECO:0007669"/>
    <property type="project" value="UniProtKB-ARBA"/>
</dbReference>
<evidence type="ECO:0000259" key="2">
    <source>
        <dbReference type="Pfam" id="PF03061"/>
    </source>
</evidence>
<organism evidence="3 4">
    <name type="scientific">Nocardioides alpinus</name>
    <dbReference type="NCBI Taxonomy" id="748909"/>
    <lineage>
        <taxon>Bacteria</taxon>
        <taxon>Bacillati</taxon>
        <taxon>Actinomycetota</taxon>
        <taxon>Actinomycetes</taxon>
        <taxon>Propionibacteriales</taxon>
        <taxon>Nocardioidaceae</taxon>
        <taxon>Nocardioides</taxon>
    </lineage>
</organism>
<evidence type="ECO:0000256" key="1">
    <source>
        <dbReference type="ARBA" id="ARBA00022801"/>
    </source>
</evidence>
<sequence>MTTTATGRPVPQVDADQVSALAREAASDPAWEFGSFFLSRFLQLDISYDDAEQTCTVVLPYGPHLCNPQGFVHGGVITTALDISMGHLCKRFLSAAVTIEMQMRFFRPLSGTGTCTGRVIRGGRRIVHLESRLTDDQGRLTALGTGSWQRLDAV</sequence>
<dbReference type="STRING" id="748909.SAMN05192575_107213"/>
<dbReference type="InterPro" id="IPR006683">
    <property type="entry name" value="Thioestr_dom"/>
</dbReference>
<proteinExistence type="predicted"/>
<dbReference type="Proteomes" id="UP000199113">
    <property type="component" value="Unassembled WGS sequence"/>
</dbReference>
<dbReference type="Pfam" id="PF03061">
    <property type="entry name" value="4HBT"/>
    <property type="match status" value="1"/>
</dbReference>
<dbReference type="SUPFAM" id="SSF54637">
    <property type="entry name" value="Thioesterase/thiol ester dehydrase-isomerase"/>
    <property type="match status" value="1"/>
</dbReference>
<dbReference type="AlphaFoldDB" id="A0A1I1A4C9"/>
<dbReference type="NCBIfam" id="TIGR00369">
    <property type="entry name" value="unchar_dom_1"/>
    <property type="match status" value="1"/>
</dbReference>
<dbReference type="CDD" id="cd03443">
    <property type="entry name" value="PaaI_thioesterase"/>
    <property type="match status" value="1"/>
</dbReference>
<dbReference type="InterPro" id="IPR029069">
    <property type="entry name" value="HotDog_dom_sf"/>
</dbReference>
<reference evidence="3" key="1">
    <citation type="submission" date="2016-10" db="EMBL/GenBank/DDBJ databases">
        <authorList>
            <person name="de Groot N.N."/>
        </authorList>
    </citation>
    <scope>NUCLEOTIDE SEQUENCE [LARGE SCALE GENOMIC DNA]</scope>
    <source>
        <strain evidence="3">CGMCC 1.10697</strain>
    </source>
</reference>
<protein>
    <submittedName>
        <fullName evidence="3">Uncharacterized domain 1-containing protein</fullName>
    </submittedName>
</protein>
<dbReference type="EMBL" id="FOKC01000007">
    <property type="protein sequence ID" value="SFB32819.1"/>
    <property type="molecule type" value="Genomic_DNA"/>
</dbReference>
<keyword evidence="1" id="KW-0378">Hydrolase</keyword>
<dbReference type="InterPro" id="IPR003736">
    <property type="entry name" value="PAAI_dom"/>
</dbReference>
<feature type="domain" description="Thioesterase" evidence="2">
    <location>
        <begin position="69"/>
        <end position="141"/>
    </location>
</feature>
<gene>
    <name evidence="3" type="ORF">SAMN05192575_107213</name>
</gene>
<accession>A0A1I1A4C9</accession>
<dbReference type="Gene3D" id="3.10.129.10">
    <property type="entry name" value="Hotdog Thioesterase"/>
    <property type="match status" value="1"/>
</dbReference>
<evidence type="ECO:0000313" key="3">
    <source>
        <dbReference type="EMBL" id="SFB32819.1"/>
    </source>
</evidence>
<evidence type="ECO:0000313" key="4">
    <source>
        <dbReference type="Proteomes" id="UP000199113"/>
    </source>
</evidence>
<name>A0A1I1A4C9_9ACTN</name>